<organism evidence="2 3">
    <name type="scientific">Ceratodon purpureus</name>
    <name type="common">Fire moss</name>
    <name type="synonym">Dicranum purpureum</name>
    <dbReference type="NCBI Taxonomy" id="3225"/>
    <lineage>
        <taxon>Eukaryota</taxon>
        <taxon>Viridiplantae</taxon>
        <taxon>Streptophyta</taxon>
        <taxon>Embryophyta</taxon>
        <taxon>Bryophyta</taxon>
        <taxon>Bryophytina</taxon>
        <taxon>Bryopsida</taxon>
        <taxon>Dicranidae</taxon>
        <taxon>Pseudoditrichales</taxon>
        <taxon>Ditrichaceae</taxon>
        <taxon>Ceratodon</taxon>
    </lineage>
</organism>
<keyword evidence="3" id="KW-1185">Reference proteome</keyword>
<accession>A0A8T0GYJ3</accession>
<evidence type="ECO:0000313" key="2">
    <source>
        <dbReference type="EMBL" id="KAG0563637.1"/>
    </source>
</evidence>
<comment type="caution">
    <text evidence="2">The sequence shown here is derived from an EMBL/GenBank/DDBJ whole genome shotgun (WGS) entry which is preliminary data.</text>
</comment>
<dbReference type="Proteomes" id="UP000822688">
    <property type="component" value="Chromosome 8"/>
</dbReference>
<evidence type="ECO:0000256" key="1">
    <source>
        <dbReference type="SAM" id="MobiDB-lite"/>
    </source>
</evidence>
<gene>
    <name evidence="2" type="ORF">KC19_8G047400</name>
</gene>
<dbReference type="AlphaFoldDB" id="A0A8T0GYJ3"/>
<evidence type="ECO:0000313" key="3">
    <source>
        <dbReference type="Proteomes" id="UP000822688"/>
    </source>
</evidence>
<dbReference type="EMBL" id="CM026429">
    <property type="protein sequence ID" value="KAG0563637.1"/>
    <property type="molecule type" value="Genomic_DNA"/>
</dbReference>
<sequence length="110" mass="12400">MDVGDDFAMQDSNASTVKKDDNKKPPFFLIKLAVDYEDDFVFAPFLEEIQEVVLVMLDDICDNVAGIEDLVSRLDPKIVGDFKVHDIFTISKEDARVEAARSVIKLETKC</sequence>
<feature type="region of interest" description="Disordered" evidence="1">
    <location>
        <begin position="1"/>
        <end position="21"/>
    </location>
</feature>
<reference evidence="2" key="1">
    <citation type="submission" date="2020-06" db="EMBL/GenBank/DDBJ databases">
        <title>WGS assembly of Ceratodon purpureus strain R40.</title>
        <authorList>
            <person name="Carey S.B."/>
            <person name="Jenkins J."/>
            <person name="Shu S."/>
            <person name="Lovell J.T."/>
            <person name="Sreedasyam A."/>
            <person name="Maumus F."/>
            <person name="Tiley G.P."/>
            <person name="Fernandez-Pozo N."/>
            <person name="Barry K."/>
            <person name="Chen C."/>
            <person name="Wang M."/>
            <person name="Lipzen A."/>
            <person name="Daum C."/>
            <person name="Saski C.A."/>
            <person name="Payton A.C."/>
            <person name="Mcbreen J.C."/>
            <person name="Conrad R.E."/>
            <person name="Kollar L.M."/>
            <person name="Olsson S."/>
            <person name="Huttunen S."/>
            <person name="Landis J.B."/>
            <person name="Wickett N.J."/>
            <person name="Johnson M.G."/>
            <person name="Rensing S.A."/>
            <person name="Grimwood J."/>
            <person name="Schmutz J."/>
            <person name="Mcdaniel S.F."/>
        </authorList>
    </citation>
    <scope>NUCLEOTIDE SEQUENCE</scope>
    <source>
        <strain evidence="2">R40</strain>
    </source>
</reference>
<name>A0A8T0GYJ3_CERPU</name>
<proteinExistence type="predicted"/>
<protein>
    <submittedName>
        <fullName evidence="2">Uncharacterized protein</fullName>
    </submittedName>
</protein>